<evidence type="ECO:0000256" key="5">
    <source>
        <dbReference type="ARBA" id="ARBA00022764"/>
    </source>
</evidence>
<evidence type="ECO:0000256" key="8">
    <source>
        <dbReference type="PROSITE-ProRule" id="PRU00433"/>
    </source>
</evidence>
<sequence>MNRIFIIFSFLLIFVVGSAFYAEDEQDTLRAQYSKPVSQWPKPTIDSGVNWTEMSSLPAIDSNYFAKMEEPKVKLGQILFFDPLLSGSNQISCSSCHDPEISWSDKRAVALGNDHLQGNRNTPSLLNVAERKTLFWDGRAATLESQVDGPITAHHEMNMKPQALPKKLGKIKGYRELFKKAYGQEKITYPQIVESIGEFERTITSRRSRFDRFLDGETKVLDDQELHGLHLFRTKARCMNCHNGKYLTDEDFHNIGLTYYKRKYQDLGKHLITGKPEDVGRFRTPSLRDVMHTGPWMHNGMFDNITGVVNIYNSGMHMIDPTEAQAKADPLFPKTDPLLKPLKLTTGEIKAVVAFMNAITATQYHMRRPELPR</sequence>
<dbReference type="SUPFAM" id="SSF46626">
    <property type="entry name" value="Cytochrome c"/>
    <property type="match status" value="2"/>
</dbReference>
<feature type="signal peptide" evidence="9">
    <location>
        <begin position="1"/>
        <end position="21"/>
    </location>
</feature>
<dbReference type="InterPro" id="IPR026259">
    <property type="entry name" value="MauG/Cytc_peroxidase"/>
</dbReference>
<keyword evidence="4 9" id="KW-0732">Signal</keyword>
<evidence type="ECO:0000259" key="10">
    <source>
        <dbReference type="PROSITE" id="PS51007"/>
    </source>
</evidence>
<keyword evidence="3 8" id="KW-0479">Metal-binding</keyword>
<evidence type="ECO:0000313" key="12">
    <source>
        <dbReference type="Proteomes" id="UP000636110"/>
    </source>
</evidence>
<dbReference type="InterPro" id="IPR004852">
    <property type="entry name" value="Di-haem_cyt_c_peroxidsae"/>
</dbReference>
<dbReference type="PROSITE" id="PS51007">
    <property type="entry name" value="CYTC"/>
    <property type="match status" value="1"/>
</dbReference>
<keyword evidence="12" id="KW-1185">Reference proteome</keyword>
<dbReference type="InterPro" id="IPR051395">
    <property type="entry name" value="Cytochrome_c_Peroxidase/MauG"/>
</dbReference>
<dbReference type="PIRSF" id="PIRSF000294">
    <property type="entry name" value="Cytochrome-c_peroxidase"/>
    <property type="match status" value="1"/>
</dbReference>
<keyword evidence="2 8" id="KW-0349">Heme</keyword>
<dbReference type="InterPro" id="IPR036909">
    <property type="entry name" value="Cyt_c-like_dom_sf"/>
</dbReference>
<keyword evidence="5" id="KW-0574">Periplasm</keyword>
<evidence type="ECO:0000256" key="1">
    <source>
        <dbReference type="ARBA" id="ARBA00004418"/>
    </source>
</evidence>
<dbReference type="Proteomes" id="UP000636110">
    <property type="component" value="Unassembled WGS sequence"/>
</dbReference>
<reference evidence="11 12" key="1">
    <citation type="submission" date="2019-11" db="EMBL/GenBank/DDBJ databases">
        <title>Description of Pedobacter sp. LMG 31462T.</title>
        <authorList>
            <person name="Carlier A."/>
            <person name="Qi S."/>
            <person name="Vandamme P."/>
        </authorList>
    </citation>
    <scope>NUCLEOTIDE SEQUENCE [LARGE SCALE GENOMIC DNA]</scope>
    <source>
        <strain evidence="11 12">LMG 31462</strain>
    </source>
</reference>
<protein>
    <submittedName>
        <fullName evidence="11">Cytochrome-c peroxidase</fullName>
    </submittedName>
</protein>
<dbReference type="InterPro" id="IPR009056">
    <property type="entry name" value="Cyt_c-like_dom"/>
</dbReference>
<dbReference type="GO" id="GO:0004601">
    <property type="term" value="F:peroxidase activity"/>
    <property type="evidence" value="ECO:0007669"/>
    <property type="project" value="UniProtKB-KW"/>
</dbReference>
<gene>
    <name evidence="11" type="ORF">GM920_13355</name>
</gene>
<proteinExistence type="predicted"/>
<name>A0ABR6EX72_9SPHI</name>
<evidence type="ECO:0000256" key="7">
    <source>
        <dbReference type="ARBA" id="ARBA00023004"/>
    </source>
</evidence>
<comment type="caution">
    <text evidence="11">The sequence shown here is derived from an EMBL/GenBank/DDBJ whole genome shotgun (WGS) entry which is preliminary data.</text>
</comment>
<comment type="subcellular location">
    <subcellularLocation>
        <location evidence="1">Periplasm</location>
    </subcellularLocation>
</comment>
<keyword evidence="11" id="KW-0575">Peroxidase</keyword>
<keyword evidence="7 8" id="KW-0408">Iron</keyword>
<organism evidence="11 12">
    <name type="scientific">Pedobacter gandavensis</name>
    <dbReference type="NCBI Taxonomy" id="2679963"/>
    <lineage>
        <taxon>Bacteria</taxon>
        <taxon>Pseudomonadati</taxon>
        <taxon>Bacteroidota</taxon>
        <taxon>Sphingobacteriia</taxon>
        <taxon>Sphingobacteriales</taxon>
        <taxon>Sphingobacteriaceae</taxon>
        <taxon>Pedobacter</taxon>
    </lineage>
</organism>
<evidence type="ECO:0000256" key="4">
    <source>
        <dbReference type="ARBA" id="ARBA00022729"/>
    </source>
</evidence>
<dbReference type="EMBL" id="WNXC01000004">
    <property type="protein sequence ID" value="MBB2149883.1"/>
    <property type="molecule type" value="Genomic_DNA"/>
</dbReference>
<dbReference type="Gene3D" id="1.10.760.10">
    <property type="entry name" value="Cytochrome c-like domain"/>
    <property type="match status" value="2"/>
</dbReference>
<accession>A0ABR6EX72</accession>
<dbReference type="Pfam" id="PF03150">
    <property type="entry name" value="CCP_MauG"/>
    <property type="match status" value="1"/>
</dbReference>
<evidence type="ECO:0000256" key="6">
    <source>
        <dbReference type="ARBA" id="ARBA00023002"/>
    </source>
</evidence>
<keyword evidence="6" id="KW-0560">Oxidoreductase</keyword>
<evidence type="ECO:0000256" key="2">
    <source>
        <dbReference type="ARBA" id="ARBA00022617"/>
    </source>
</evidence>
<dbReference type="PANTHER" id="PTHR30600:SF10">
    <property type="entry name" value="BLL6722 PROTEIN"/>
    <property type="match status" value="1"/>
</dbReference>
<feature type="domain" description="Cytochrome c" evidence="10">
    <location>
        <begin position="71"/>
        <end position="179"/>
    </location>
</feature>
<evidence type="ECO:0000256" key="3">
    <source>
        <dbReference type="ARBA" id="ARBA00022723"/>
    </source>
</evidence>
<feature type="chain" id="PRO_5045596200" evidence="9">
    <location>
        <begin position="22"/>
        <end position="373"/>
    </location>
</feature>
<evidence type="ECO:0000256" key="9">
    <source>
        <dbReference type="SAM" id="SignalP"/>
    </source>
</evidence>
<dbReference type="RefSeq" id="WP_182958098.1">
    <property type="nucleotide sequence ID" value="NZ_WNXC01000004.1"/>
</dbReference>
<dbReference type="PANTHER" id="PTHR30600">
    <property type="entry name" value="CYTOCHROME C PEROXIDASE-RELATED"/>
    <property type="match status" value="1"/>
</dbReference>
<evidence type="ECO:0000313" key="11">
    <source>
        <dbReference type="EMBL" id="MBB2149883.1"/>
    </source>
</evidence>